<dbReference type="Proteomes" id="UP001530400">
    <property type="component" value="Unassembled WGS sequence"/>
</dbReference>
<evidence type="ECO:0000313" key="2">
    <source>
        <dbReference type="Proteomes" id="UP001530400"/>
    </source>
</evidence>
<protein>
    <submittedName>
        <fullName evidence="1">Uncharacterized protein</fullName>
    </submittedName>
</protein>
<name>A0ABD3MQ63_9STRA</name>
<dbReference type="EMBL" id="JALLPJ020001399">
    <property type="protein sequence ID" value="KAL3765587.1"/>
    <property type="molecule type" value="Genomic_DNA"/>
</dbReference>
<keyword evidence="2" id="KW-1185">Reference proteome</keyword>
<comment type="caution">
    <text evidence="1">The sequence shown here is derived from an EMBL/GenBank/DDBJ whole genome shotgun (WGS) entry which is preliminary data.</text>
</comment>
<sequence>MPVTANQVISTEMILSSCFYCSSSYSPTMSTDITSRKMKARAALACFIIDTSDAINKSYWFSIRGECESSLCVHTMLEMDKYCELLYVAELVNFGKRGPQMSKDVWLQLLKDEQLLIEGDVEEGQVDFNKLKALKGEPKKPKDLLFLRIGKYDKDGEWVRLTTQFNLGIPPPMFNRRLTTAHRRFRCEIADIVGHIGQEICTEKFESVKAYINWSELAEAQEAAVSFDEAAVSDEPNLNPQTPETTSLQFPIDTAIVTISLSSESATPTCREGVANLATPSPPQQNLKPHL</sequence>
<organism evidence="1 2">
    <name type="scientific">Cyclotella atomus</name>
    <dbReference type="NCBI Taxonomy" id="382360"/>
    <lineage>
        <taxon>Eukaryota</taxon>
        <taxon>Sar</taxon>
        <taxon>Stramenopiles</taxon>
        <taxon>Ochrophyta</taxon>
        <taxon>Bacillariophyta</taxon>
        <taxon>Coscinodiscophyceae</taxon>
        <taxon>Thalassiosirophycidae</taxon>
        <taxon>Stephanodiscales</taxon>
        <taxon>Stephanodiscaceae</taxon>
        <taxon>Cyclotella</taxon>
    </lineage>
</organism>
<evidence type="ECO:0000313" key="1">
    <source>
        <dbReference type="EMBL" id="KAL3765587.1"/>
    </source>
</evidence>
<dbReference type="AlphaFoldDB" id="A0ABD3MQ63"/>
<accession>A0ABD3MQ63</accession>
<proteinExistence type="predicted"/>
<reference evidence="1 2" key="1">
    <citation type="submission" date="2024-10" db="EMBL/GenBank/DDBJ databases">
        <title>Updated reference genomes for cyclostephanoid diatoms.</title>
        <authorList>
            <person name="Roberts W.R."/>
            <person name="Alverson A.J."/>
        </authorList>
    </citation>
    <scope>NUCLEOTIDE SEQUENCE [LARGE SCALE GENOMIC DNA]</scope>
    <source>
        <strain evidence="1 2">AJA010-31</strain>
    </source>
</reference>
<gene>
    <name evidence="1" type="ORF">ACHAWO_003879</name>
</gene>